<dbReference type="InterPro" id="IPR036396">
    <property type="entry name" value="Cyt_P450_sf"/>
</dbReference>
<dbReference type="PROSITE" id="PS00086">
    <property type="entry name" value="CYTOCHROME_P450"/>
    <property type="match status" value="1"/>
</dbReference>
<keyword evidence="5 7" id="KW-0408">Iron</keyword>
<evidence type="ECO:0000256" key="3">
    <source>
        <dbReference type="ARBA" id="ARBA00022723"/>
    </source>
</evidence>
<dbReference type="PANTHER" id="PTHR24291">
    <property type="entry name" value="CYTOCHROME P450 FAMILY 4"/>
    <property type="match status" value="1"/>
</dbReference>
<dbReference type="EMBL" id="JAQNDN010000022">
    <property type="protein sequence ID" value="MDC0673625.1"/>
    <property type="molecule type" value="Genomic_DNA"/>
</dbReference>
<reference evidence="9 10" key="1">
    <citation type="submission" date="2022-11" db="EMBL/GenBank/DDBJ databases">
        <title>Minimal conservation of predation-associated metabolite biosynthetic gene clusters underscores biosynthetic potential of Myxococcota including descriptions for ten novel species: Archangium lansinium sp. nov., Myxococcus landrumus sp. nov., Nannocystis bai.</title>
        <authorList>
            <person name="Ahearne A."/>
            <person name="Stevens C."/>
            <person name="Dowd S."/>
        </authorList>
    </citation>
    <scope>NUCLEOTIDE SEQUENCE [LARGE SCALE GENOMIC DNA]</scope>
    <source>
        <strain evidence="9 10">NCELM</strain>
    </source>
</reference>
<evidence type="ECO:0000256" key="5">
    <source>
        <dbReference type="ARBA" id="ARBA00023004"/>
    </source>
</evidence>
<gene>
    <name evidence="9" type="ORF">POL58_38120</name>
</gene>
<dbReference type="InterPro" id="IPR050196">
    <property type="entry name" value="Cytochrome_P450_Monoox"/>
</dbReference>
<keyword evidence="3 7" id="KW-0479">Metal-binding</keyword>
<evidence type="ECO:0000313" key="10">
    <source>
        <dbReference type="Proteomes" id="UP001217838"/>
    </source>
</evidence>
<keyword evidence="4 7" id="KW-0560">Oxidoreductase</keyword>
<keyword evidence="8" id="KW-1133">Transmembrane helix</keyword>
<evidence type="ECO:0000256" key="4">
    <source>
        <dbReference type="ARBA" id="ARBA00023002"/>
    </source>
</evidence>
<dbReference type="PANTHER" id="PTHR24291:SF50">
    <property type="entry name" value="BIFUNCTIONAL ALBAFLAVENONE MONOOXYGENASE_TERPENE SYNTHASE"/>
    <property type="match status" value="1"/>
</dbReference>
<accession>A0ABT5BHJ9</accession>
<keyword evidence="8" id="KW-0812">Transmembrane</keyword>
<dbReference type="Pfam" id="PF00067">
    <property type="entry name" value="p450"/>
    <property type="match status" value="1"/>
</dbReference>
<protein>
    <submittedName>
        <fullName evidence="9">Cytochrome P450</fullName>
    </submittedName>
</protein>
<keyword evidence="2 7" id="KW-0349">Heme</keyword>
<comment type="caution">
    <text evidence="9">The sequence shown here is derived from an EMBL/GenBank/DDBJ whole genome shotgun (WGS) entry which is preliminary data.</text>
</comment>
<dbReference type="PRINTS" id="PR00385">
    <property type="entry name" value="P450"/>
</dbReference>
<keyword evidence="8" id="KW-0472">Membrane</keyword>
<evidence type="ECO:0000313" key="9">
    <source>
        <dbReference type="EMBL" id="MDC0673625.1"/>
    </source>
</evidence>
<dbReference type="CDD" id="cd20620">
    <property type="entry name" value="CYP132-like"/>
    <property type="match status" value="1"/>
</dbReference>
<sequence>MEAPAEATGTPFRTLPRAPGLPWLGSMVDIARKTNYVGMTELVRRYGAPLGVHFGKIVVVPTVRPEHAQHILVESRGVYQKLNEIDGLRLLVGQGLFSSEGETWTSQRRLMQPHFTPKAVQRYVADMRGAVEQMLQRWSGQTEVEALFESMRMAMDVIGRTMFGVPEIGEAGPIGRAIGTALDLASRRLFELFTPPLWIPTPQNRRFVAAKREVDAFIYDLIGKRRAGTSGSEQRDLLDVLVAATDDESGRRMSDEQLRDEVMTVFIAGHETTAVTLTWALALLARHPEVMARVQAEVDALDHDVPVLEDIPKLPYTRQVIDETLRLYPAVWAIPRTAAQDDVLCGYPIAKGSIVTVMVHELHRQPDVWPDPNRFDPGRFAAGVAQGRQKSAYMPFGAGHRICIGIHFALLELVVALAAVARRYSWRLVAPEVPAVGVSTLRPARPVRIALAPRRADAR</sequence>
<dbReference type="InterPro" id="IPR002401">
    <property type="entry name" value="Cyt_P450_E_grp-I"/>
</dbReference>
<organism evidence="9 10">
    <name type="scientific">Nannocystis radixulma</name>
    <dbReference type="NCBI Taxonomy" id="2995305"/>
    <lineage>
        <taxon>Bacteria</taxon>
        <taxon>Pseudomonadati</taxon>
        <taxon>Myxococcota</taxon>
        <taxon>Polyangia</taxon>
        <taxon>Nannocystales</taxon>
        <taxon>Nannocystaceae</taxon>
        <taxon>Nannocystis</taxon>
    </lineage>
</organism>
<evidence type="ECO:0000256" key="2">
    <source>
        <dbReference type="ARBA" id="ARBA00022617"/>
    </source>
</evidence>
<proteinExistence type="inferred from homology"/>
<dbReference type="Proteomes" id="UP001217838">
    <property type="component" value="Unassembled WGS sequence"/>
</dbReference>
<evidence type="ECO:0000256" key="1">
    <source>
        <dbReference type="ARBA" id="ARBA00010617"/>
    </source>
</evidence>
<evidence type="ECO:0000256" key="7">
    <source>
        <dbReference type="RuleBase" id="RU000461"/>
    </source>
</evidence>
<feature type="transmembrane region" description="Helical" evidence="8">
    <location>
        <begin position="398"/>
        <end position="421"/>
    </location>
</feature>
<keyword evidence="6 7" id="KW-0503">Monooxygenase</keyword>
<evidence type="ECO:0000256" key="8">
    <source>
        <dbReference type="SAM" id="Phobius"/>
    </source>
</evidence>
<dbReference type="InterPro" id="IPR001128">
    <property type="entry name" value="Cyt_P450"/>
</dbReference>
<name>A0ABT5BHJ9_9BACT</name>
<dbReference type="Gene3D" id="1.10.630.10">
    <property type="entry name" value="Cytochrome P450"/>
    <property type="match status" value="1"/>
</dbReference>
<dbReference type="InterPro" id="IPR017972">
    <property type="entry name" value="Cyt_P450_CS"/>
</dbReference>
<dbReference type="SUPFAM" id="SSF48264">
    <property type="entry name" value="Cytochrome P450"/>
    <property type="match status" value="1"/>
</dbReference>
<keyword evidence="10" id="KW-1185">Reference proteome</keyword>
<dbReference type="PRINTS" id="PR00463">
    <property type="entry name" value="EP450I"/>
</dbReference>
<evidence type="ECO:0000256" key="6">
    <source>
        <dbReference type="ARBA" id="ARBA00023033"/>
    </source>
</evidence>
<comment type="similarity">
    <text evidence="1 7">Belongs to the cytochrome P450 family.</text>
</comment>